<keyword evidence="2" id="KW-1185">Reference proteome</keyword>
<sequence>MINPPKGIEFRREFEPDMKRMVQALKVVLEAPIVQSTQDSLTDKASVKEEPA</sequence>
<dbReference type="RefSeq" id="WP_271141112.1">
    <property type="nucleotide sequence ID" value="NZ_JAPYYP010000071.1"/>
</dbReference>
<dbReference type="Proteomes" id="UP001151071">
    <property type="component" value="Unassembled WGS sequence"/>
</dbReference>
<evidence type="ECO:0000313" key="1">
    <source>
        <dbReference type="EMBL" id="MDA5111092.1"/>
    </source>
</evidence>
<dbReference type="AlphaFoldDB" id="A0A9X3Z5L4"/>
<gene>
    <name evidence="1" type="ORF">O3V59_22430</name>
</gene>
<protein>
    <submittedName>
        <fullName evidence="1">Uncharacterized protein</fullName>
    </submittedName>
</protein>
<proteinExistence type="predicted"/>
<comment type="caution">
    <text evidence="1">The sequence shown here is derived from an EMBL/GenBank/DDBJ whole genome shotgun (WGS) entry which is preliminary data.</text>
</comment>
<evidence type="ECO:0000313" key="2">
    <source>
        <dbReference type="Proteomes" id="UP001151071"/>
    </source>
</evidence>
<organism evidence="1 2">
    <name type="scientific">Brevibacillus thermoruber</name>
    <dbReference type="NCBI Taxonomy" id="33942"/>
    <lineage>
        <taxon>Bacteria</taxon>
        <taxon>Bacillati</taxon>
        <taxon>Bacillota</taxon>
        <taxon>Bacilli</taxon>
        <taxon>Bacillales</taxon>
        <taxon>Paenibacillaceae</taxon>
        <taxon>Brevibacillus</taxon>
    </lineage>
</organism>
<name>A0A9X3Z5L4_9BACL</name>
<dbReference type="EMBL" id="JAPYYP010000071">
    <property type="protein sequence ID" value="MDA5111092.1"/>
    <property type="molecule type" value="Genomic_DNA"/>
</dbReference>
<accession>A0A9X3Z5L4</accession>
<reference evidence="1" key="1">
    <citation type="submission" date="2022-12" db="EMBL/GenBank/DDBJ databases">
        <title>Draft genome sequence of the thermophilic strain Brevibacillus thermoruber HT42, isolated from Los Humeros, Puebla, Mexico, with biotechnological potential.</title>
        <authorList>
            <person name="Lara Sanchez J."/>
            <person name="Solis Palacios R."/>
            <person name="Bustos Baena A.S."/>
            <person name="Ruz Baez A.E."/>
            <person name="Espinosa Luna G."/>
            <person name="Oliart Ros R.M."/>
        </authorList>
    </citation>
    <scope>NUCLEOTIDE SEQUENCE</scope>
    <source>
        <strain evidence="1">HT42</strain>
    </source>
</reference>